<dbReference type="InterPro" id="IPR053182">
    <property type="entry name" value="YobU-like_regulator"/>
</dbReference>
<name>A0ABW3KCD0_9BACT</name>
<organism evidence="2 3">
    <name type="scientific">Ohtaekwangia kribbensis</name>
    <dbReference type="NCBI Taxonomy" id="688913"/>
    <lineage>
        <taxon>Bacteria</taxon>
        <taxon>Pseudomonadati</taxon>
        <taxon>Bacteroidota</taxon>
        <taxon>Cytophagia</taxon>
        <taxon>Cytophagales</taxon>
        <taxon>Fulvivirgaceae</taxon>
        <taxon>Ohtaekwangia</taxon>
    </lineage>
</organism>
<accession>A0ABW3KCD0</accession>
<dbReference type="Pfam" id="PF06445">
    <property type="entry name" value="GyrI-like"/>
    <property type="match status" value="1"/>
</dbReference>
<dbReference type="Proteomes" id="UP001597112">
    <property type="component" value="Unassembled WGS sequence"/>
</dbReference>
<evidence type="ECO:0000313" key="2">
    <source>
        <dbReference type="EMBL" id="MFD1002871.1"/>
    </source>
</evidence>
<evidence type="ECO:0000313" key="3">
    <source>
        <dbReference type="Proteomes" id="UP001597112"/>
    </source>
</evidence>
<sequence>MQAYAQLHGAEPRIELLPEKKLVGKKLTMTLTNNRTAELWGSFMPRRKEVQNTISSDLYSMQVYDPSLDFKNFTPDTVFEKWATTEVTEFTDIPEGMERYILKGGLYAVFIHKGAPSAFMKTFQFIFGYWIPQSGYEVDNREHFELLGEKYKNNHPDSEEEIWVPIRTVN</sequence>
<proteinExistence type="predicted"/>
<dbReference type="RefSeq" id="WP_377584668.1">
    <property type="nucleotide sequence ID" value="NZ_JBHTKA010000014.1"/>
</dbReference>
<evidence type="ECO:0000259" key="1">
    <source>
        <dbReference type="SMART" id="SM00871"/>
    </source>
</evidence>
<dbReference type="SUPFAM" id="SSF55136">
    <property type="entry name" value="Probable bacterial effector-binding domain"/>
    <property type="match status" value="1"/>
</dbReference>
<dbReference type="PANTHER" id="PTHR36444">
    <property type="entry name" value="TRANSCRIPTIONAL REGULATOR PROTEIN YOBU-RELATED"/>
    <property type="match status" value="1"/>
</dbReference>
<dbReference type="InterPro" id="IPR011256">
    <property type="entry name" value="Reg_factor_effector_dom_sf"/>
</dbReference>
<gene>
    <name evidence="2" type="ORF">ACFQ21_26325</name>
</gene>
<comment type="caution">
    <text evidence="2">The sequence shown here is derived from an EMBL/GenBank/DDBJ whole genome shotgun (WGS) entry which is preliminary data.</text>
</comment>
<dbReference type="SMART" id="SM00871">
    <property type="entry name" value="AraC_E_bind"/>
    <property type="match status" value="1"/>
</dbReference>
<dbReference type="EMBL" id="JBHTKA010000014">
    <property type="protein sequence ID" value="MFD1002871.1"/>
    <property type="molecule type" value="Genomic_DNA"/>
</dbReference>
<dbReference type="Gene3D" id="3.20.80.10">
    <property type="entry name" value="Regulatory factor, effector binding domain"/>
    <property type="match status" value="1"/>
</dbReference>
<protein>
    <submittedName>
        <fullName evidence="2">GyrI-like domain-containing protein</fullName>
    </submittedName>
</protein>
<reference evidence="3" key="1">
    <citation type="journal article" date="2019" name="Int. J. Syst. Evol. Microbiol.">
        <title>The Global Catalogue of Microorganisms (GCM) 10K type strain sequencing project: providing services to taxonomists for standard genome sequencing and annotation.</title>
        <authorList>
            <consortium name="The Broad Institute Genomics Platform"/>
            <consortium name="The Broad Institute Genome Sequencing Center for Infectious Disease"/>
            <person name="Wu L."/>
            <person name="Ma J."/>
        </authorList>
    </citation>
    <scope>NUCLEOTIDE SEQUENCE [LARGE SCALE GENOMIC DNA]</scope>
    <source>
        <strain evidence="3">CCUG 58938</strain>
    </source>
</reference>
<dbReference type="PANTHER" id="PTHR36444:SF2">
    <property type="entry name" value="TRANSCRIPTIONAL REGULATOR PROTEIN YOBU-RELATED"/>
    <property type="match status" value="1"/>
</dbReference>
<dbReference type="InterPro" id="IPR029442">
    <property type="entry name" value="GyrI-like"/>
</dbReference>
<feature type="domain" description="AraC effector-binding" evidence="1">
    <location>
        <begin position="10"/>
        <end position="167"/>
    </location>
</feature>
<dbReference type="InterPro" id="IPR010499">
    <property type="entry name" value="AraC_E-bd"/>
</dbReference>
<keyword evidence="3" id="KW-1185">Reference proteome</keyword>